<organism evidence="1 2">
    <name type="scientific">Gaetbulibacter aestuarii</name>
    <dbReference type="NCBI Taxonomy" id="1502358"/>
    <lineage>
        <taxon>Bacteria</taxon>
        <taxon>Pseudomonadati</taxon>
        <taxon>Bacteroidota</taxon>
        <taxon>Flavobacteriia</taxon>
        <taxon>Flavobacteriales</taxon>
        <taxon>Flavobacteriaceae</taxon>
        <taxon>Gaetbulibacter</taxon>
    </lineage>
</organism>
<dbReference type="PROSITE" id="PS51257">
    <property type="entry name" value="PROKAR_LIPOPROTEIN"/>
    <property type="match status" value="1"/>
</dbReference>
<name>A0ABW7MUN8_9FLAO</name>
<dbReference type="EMBL" id="JBAWKB010000001">
    <property type="protein sequence ID" value="MFH6770360.1"/>
    <property type="molecule type" value="Genomic_DNA"/>
</dbReference>
<accession>A0ABW7MUN8</accession>
<evidence type="ECO:0000313" key="1">
    <source>
        <dbReference type="EMBL" id="MFH6770360.1"/>
    </source>
</evidence>
<evidence type="ECO:0008006" key="3">
    <source>
        <dbReference type="Google" id="ProtNLM"/>
    </source>
</evidence>
<dbReference type="RefSeq" id="WP_344738463.1">
    <property type="nucleotide sequence ID" value="NZ_BAABAY010000001.1"/>
</dbReference>
<keyword evidence="2" id="KW-1185">Reference proteome</keyword>
<evidence type="ECO:0000313" key="2">
    <source>
        <dbReference type="Proteomes" id="UP001610100"/>
    </source>
</evidence>
<comment type="caution">
    <text evidence="1">The sequence shown here is derived from an EMBL/GenBank/DDBJ whole genome shotgun (WGS) entry which is preliminary data.</text>
</comment>
<proteinExistence type="predicted"/>
<sequence length="175" mass="19910">MRSYWLTICLMLSVLVGCKNKEDKQEPIPKEVTEKIISEELSPQDIAKLKLTEFALDPQTKQRISDWQAYNKLDDLIINVKNADLNLFYNDDGDMETLVKNLKGNMPKNIQSEATEARVLAIETQLLKLKSIANLSTTKKPELLASIHGLLEAFYNLNFQMNAKVEADNITIEKP</sequence>
<reference evidence="1 2" key="1">
    <citation type="submission" date="2024-02" db="EMBL/GenBank/DDBJ databases">
        <title>A Gaetbulibacter species isolated from tidal flats and genomic insights of their niches.</title>
        <authorList>
            <person name="Ye Y."/>
        </authorList>
    </citation>
    <scope>NUCLEOTIDE SEQUENCE [LARGE SCALE GENOMIC DNA]</scope>
    <source>
        <strain evidence="1 2">KYW382</strain>
    </source>
</reference>
<gene>
    <name evidence="1" type="ORF">V8G58_00325</name>
</gene>
<protein>
    <recommendedName>
        <fullName evidence="3">Lipoprotein</fullName>
    </recommendedName>
</protein>
<dbReference type="Proteomes" id="UP001610100">
    <property type="component" value="Unassembled WGS sequence"/>
</dbReference>